<reference evidence="2 3" key="1">
    <citation type="journal article" date="2013" name="Curr. Biol.">
        <title>The Genome of the Foraminiferan Reticulomyxa filosa.</title>
        <authorList>
            <person name="Glockner G."/>
            <person name="Hulsmann N."/>
            <person name="Schleicher M."/>
            <person name="Noegel A.A."/>
            <person name="Eichinger L."/>
            <person name="Gallinger C."/>
            <person name="Pawlowski J."/>
            <person name="Sierra R."/>
            <person name="Euteneuer U."/>
            <person name="Pillet L."/>
            <person name="Moustafa A."/>
            <person name="Platzer M."/>
            <person name="Groth M."/>
            <person name="Szafranski K."/>
            <person name="Schliwa M."/>
        </authorList>
    </citation>
    <scope>NUCLEOTIDE SEQUENCE [LARGE SCALE GENOMIC DNA]</scope>
</reference>
<sequence length="314" mass="37703">MYWSFWDHNYPGNKVPWIVADIISVIFLILFIWVYIQGKKSIWRQQEENGGELNSDEKLFQRLRVLCVLLMFCELIWSLQFLVSFGDHKAMEIVVITVGSFYDILLPLIMGLICGRVFKVCHMINTKSNERPWWRYVCVTTWVLSEWALVPIMILHFSFPHERIYHSIYNFYGDTLIGIEFFFVLFLADFYYNKIYNMYKHSIEYTHMSLLYQNNQKNLEWLLRKFMNTLLGFIITLSFIIFTYILFLFIMKSTFATNTYWIFIHDITIHNMIHCLLLYYVKADKHSDVLRSSFKDQARLDGNEEDYPINSRTG</sequence>
<feature type="transmembrane region" description="Helical" evidence="1">
    <location>
        <begin position="262"/>
        <end position="281"/>
    </location>
</feature>
<dbReference type="Proteomes" id="UP000023152">
    <property type="component" value="Unassembled WGS sequence"/>
</dbReference>
<feature type="transmembrane region" description="Helical" evidence="1">
    <location>
        <begin position="93"/>
        <end position="115"/>
    </location>
</feature>
<feature type="transmembrane region" description="Helical" evidence="1">
    <location>
        <begin position="230"/>
        <end position="250"/>
    </location>
</feature>
<dbReference type="AlphaFoldDB" id="X6PFU7"/>
<organism evidence="2 3">
    <name type="scientific">Reticulomyxa filosa</name>
    <dbReference type="NCBI Taxonomy" id="46433"/>
    <lineage>
        <taxon>Eukaryota</taxon>
        <taxon>Sar</taxon>
        <taxon>Rhizaria</taxon>
        <taxon>Retaria</taxon>
        <taxon>Foraminifera</taxon>
        <taxon>Monothalamids</taxon>
        <taxon>Reticulomyxidae</taxon>
        <taxon>Reticulomyxa</taxon>
    </lineage>
</organism>
<accession>X6PFU7</accession>
<feature type="transmembrane region" description="Helical" evidence="1">
    <location>
        <begin position="171"/>
        <end position="192"/>
    </location>
</feature>
<dbReference type="EMBL" id="ASPP01000186">
    <property type="protein sequence ID" value="ETO36884.1"/>
    <property type="molecule type" value="Genomic_DNA"/>
</dbReference>
<comment type="caution">
    <text evidence="2">The sequence shown here is derived from an EMBL/GenBank/DDBJ whole genome shotgun (WGS) entry which is preliminary data.</text>
</comment>
<keyword evidence="3" id="KW-1185">Reference proteome</keyword>
<feature type="transmembrane region" description="Helical" evidence="1">
    <location>
        <begin position="15"/>
        <end position="36"/>
    </location>
</feature>
<protein>
    <submittedName>
        <fullName evidence="2">Uncharacterized protein</fullName>
    </submittedName>
</protein>
<evidence type="ECO:0000313" key="2">
    <source>
        <dbReference type="EMBL" id="ETO36884.1"/>
    </source>
</evidence>
<proteinExistence type="predicted"/>
<feature type="transmembrane region" description="Helical" evidence="1">
    <location>
        <begin position="136"/>
        <end position="159"/>
    </location>
</feature>
<gene>
    <name evidence="2" type="ORF">RFI_00178</name>
</gene>
<keyword evidence="1" id="KW-1133">Transmembrane helix</keyword>
<keyword evidence="1" id="KW-0812">Transmembrane</keyword>
<feature type="non-terminal residue" evidence="2">
    <location>
        <position position="314"/>
    </location>
</feature>
<keyword evidence="1" id="KW-0472">Membrane</keyword>
<evidence type="ECO:0000256" key="1">
    <source>
        <dbReference type="SAM" id="Phobius"/>
    </source>
</evidence>
<evidence type="ECO:0000313" key="3">
    <source>
        <dbReference type="Proteomes" id="UP000023152"/>
    </source>
</evidence>
<name>X6PFU7_RETFI</name>
<feature type="transmembrane region" description="Helical" evidence="1">
    <location>
        <begin position="63"/>
        <end position="81"/>
    </location>
</feature>